<gene>
    <name evidence="1" type="ORF">CCMP2556_LOCUS26987</name>
</gene>
<organism evidence="1 2">
    <name type="scientific">Durusdinium trenchii</name>
    <dbReference type="NCBI Taxonomy" id="1381693"/>
    <lineage>
        <taxon>Eukaryota</taxon>
        <taxon>Sar</taxon>
        <taxon>Alveolata</taxon>
        <taxon>Dinophyceae</taxon>
        <taxon>Suessiales</taxon>
        <taxon>Symbiodiniaceae</taxon>
        <taxon>Durusdinium</taxon>
    </lineage>
</organism>
<name>A0ABP0MQM2_9DINO</name>
<proteinExistence type="predicted"/>
<sequence length="521" mass="57135">MYQDSEASFVTKGFLRRAREFFCLYRRIHVPCFCWNLFPNSKGVAILQSIYQGSVAAMVLRSSMISICDFPFEASTLKATNDGIMESFQLVEALGVRLSAPRAAPASRAEVALAVAWSGRRPRQLQLWAPVGFIFVEVSCLRDTITVSSQVLSCTPGSLPYVAALQLHSAIEGSAETVLLALAPASAQGSWLLRSLAEDQTELGWAKAATFPVAQMEKAMLTYGGIPSSVVHVAVSFQTSQTILSGGVIEVVAPAVYGFSCDAADGLKLFFAGLQSCETLDEGFRLMLNQSVSPGSYAFLIGMRTPSFTPYTNLFDLLLKDLEGKVVDARLALPGPRLIPGLTLDLPVLTFARSQPGSDAEIRVTLKVVQTLDPLQVLGPFRSVQIAVPERFTLIVREPVTNYDGLPTPEVSWYHLYFLEKLVRVDLVADGAEEIPQIPAKDYRLGFKVRLPEFWMPSVNVWTVSLCRDLSCSDLITSLPMAGFEFGDPGFEQEEEVVDLQPGHAQGLLNRFNFLILIIFI</sequence>
<reference evidence="1 2" key="1">
    <citation type="submission" date="2024-02" db="EMBL/GenBank/DDBJ databases">
        <authorList>
            <person name="Chen Y."/>
            <person name="Shah S."/>
            <person name="Dougan E. K."/>
            <person name="Thang M."/>
            <person name="Chan C."/>
        </authorList>
    </citation>
    <scope>NUCLEOTIDE SEQUENCE [LARGE SCALE GENOMIC DNA]</scope>
</reference>
<evidence type="ECO:0000313" key="2">
    <source>
        <dbReference type="Proteomes" id="UP001642484"/>
    </source>
</evidence>
<comment type="caution">
    <text evidence="1">The sequence shown here is derived from an EMBL/GenBank/DDBJ whole genome shotgun (WGS) entry which is preliminary data.</text>
</comment>
<evidence type="ECO:0000313" key="1">
    <source>
        <dbReference type="EMBL" id="CAK9053787.1"/>
    </source>
</evidence>
<accession>A0ABP0MQM2</accession>
<dbReference type="Proteomes" id="UP001642484">
    <property type="component" value="Unassembled WGS sequence"/>
</dbReference>
<keyword evidence="2" id="KW-1185">Reference proteome</keyword>
<dbReference type="EMBL" id="CAXAMN010019158">
    <property type="protein sequence ID" value="CAK9053787.1"/>
    <property type="molecule type" value="Genomic_DNA"/>
</dbReference>
<protein>
    <submittedName>
        <fullName evidence="1">Uncharacterized protein</fullName>
    </submittedName>
</protein>